<comment type="caution">
    <text evidence="2">The sequence shown here is derived from an EMBL/GenBank/DDBJ whole genome shotgun (WGS) entry which is preliminary data.</text>
</comment>
<accession>A0A8J6DXY0</accession>
<feature type="transmembrane region" description="Helical" evidence="1">
    <location>
        <begin position="73"/>
        <end position="91"/>
    </location>
</feature>
<dbReference type="AlphaFoldDB" id="A0A8J6DXY0"/>
<dbReference type="EMBL" id="JAGFMF010011406">
    <property type="protein sequence ID" value="KAG8523625.1"/>
    <property type="molecule type" value="Genomic_DNA"/>
</dbReference>
<evidence type="ECO:0000313" key="3">
    <source>
        <dbReference type="Proteomes" id="UP000700334"/>
    </source>
</evidence>
<protein>
    <submittedName>
        <fullName evidence="2">Uncharacterized protein</fullName>
    </submittedName>
</protein>
<reference evidence="2" key="1">
    <citation type="journal article" date="2021" name="Evol. Appl.">
        <title>The genome of the Pyrenean desman and the effects of bottlenecks and inbreeding on the genomic landscape of an endangered species.</title>
        <authorList>
            <person name="Escoda L."/>
            <person name="Castresana J."/>
        </authorList>
    </citation>
    <scope>NUCLEOTIDE SEQUENCE</scope>
    <source>
        <strain evidence="2">IBE-C5619</strain>
    </source>
</reference>
<dbReference type="Proteomes" id="UP000700334">
    <property type="component" value="Unassembled WGS sequence"/>
</dbReference>
<keyword evidence="3" id="KW-1185">Reference proteome</keyword>
<sequence length="112" mass="13086">HTHKQATYVLIAWHACSKRHLVYFETCITTSCWKHWDSVEACGILNFMKLSLHGTHMGVSRNSFLMQFSKMELHIVWNVWILTVGMCVLWNHSKEKTVSEKDVIHEKAICDL</sequence>
<keyword evidence="1" id="KW-0812">Transmembrane</keyword>
<proteinExistence type="predicted"/>
<keyword evidence="1" id="KW-0472">Membrane</keyword>
<gene>
    <name evidence="2" type="ORF">J0S82_012237</name>
</gene>
<keyword evidence="1" id="KW-1133">Transmembrane helix</keyword>
<feature type="non-terminal residue" evidence="2">
    <location>
        <position position="1"/>
    </location>
</feature>
<evidence type="ECO:0000313" key="2">
    <source>
        <dbReference type="EMBL" id="KAG8523625.1"/>
    </source>
</evidence>
<name>A0A8J6DXY0_GALPY</name>
<evidence type="ECO:0000256" key="1">
    <source>
        <dbReference type="SAM" id="Phobius"/>
    </source>
</evidence>
<feature type="non-terminal residue" evidence="2">
    <location>
        <position position="112"/>
    </location>
</feature>
<organism evidence="2 3">
    <name type="scientific">Galemys pyrenaicus</name>
    <name type="common">Iberian desman</name>
    <name type="synonym">Pyrenean desman</name>
    <dbReference type="NCBI Taxonomy" id="202257"/>
    <lineage>
        <taxon>Eukaryota</taxon>
        <taxon>Metazoa</taxon>
        <taxon>Chordata</taxon>
        <taxon>Craniata</taxon>
        <taxon>Vertebrata</taxon>
        <taxon>Euteleostomi</taxon>
        <taxon>Mammalia</taxon>
        <taxon>Eutheria</taxon>
        <taxon>Laurasiatheria</taxon>
        <taxon>Eulipotyphla</taxon>
        <taxon>Talpidae</taxon>
        <taxon>Galemys</taxon>
    </lineage>
</organism>